<comment type="caution">
    <text evidence="2">The sequence shown here is derived from an EMBL/GenBank/DDBJ whole genome shotgun (WGS) entry which is preliminary data.</text>
</comment>
<reference evidence="2 3" key="1">
    <citation type="journal article" date="2016" name="Nat. Commun.">
        <title>Thousands of microbial genomes shed light on interconnected biogeochemical processes in an aquifer system.</title>
        <authorList>
            <person name="Anantharaman K."/>
            <person name="Brown C.T."/>
            <person name="Hug L.A."/>
            <person name="Sharon I."/>
            <person name="Castelle C.J."/>
            <person name="Probst A.J."/>
            <person name="Thomas B.C."/>
            <person name="Singh A."/>
            <person name="Wilkins M.J."/>
            <person name="Karaoz U."/>
            <person name="Brodie E.L."/>
            <person name="Williams K.H."/>
            <person name="Hubbard S.S."/>
            <person name="Banfield J.F."/>
        </authorList>
    </citation>
    <scope>NUCLEOTIDE SEQUENCE [LARGE SCALE GENOMIC DNA]</scope>
</reference>
<dbReference type="AlphaFoldDB" id="A0A1G2CN89"/>
<sequence>MKSRIMLGAVLAGLALAGLLVTRALRNGEERADAGPSTASLALHATPAPEGSANASSSTSPGLEAFRNLSNEAKSLDALLESLPR</sequence>
<dbReference type="STRING" id="1798653.A3G64_01090"/>
<name>A0A1G2CN89_9BACT</name>
<protein>
    <submittedName>
        <fullName evidence="2">Uncharacterized protein</fullName>
    </submittedName>
</protein>
<evidence type="ECO:0000256" key="1">
    <source>
        <dbReference type="SAM" id="MobiDB-lite"/>
    </source>
</evidence>
<evidence type="ECO:0000313" key="2">
    <source>
        <dbReference type="EMBL" id="OGZ02101.1"/>
    </source>
</evidence>
<gene>
    <name evidence="2" type="ORF">A3G64_01090</name>
</gene>
<dbReference type="EMBL" id="MHLD01000030">
    <property type="protein sequence ID" value="OGZ02101.1"/>
    <property type="molecule type" value="Genomic_DNA"/>
</dbReference>
<evidence type="ECO:0000313" key="3">
    <source>
        <dbReference type="Proteomes" id="UP000179281"/>
    </source>
</evidence>
<accession>A0A1G2CN89</accession>
<organism evidence="2 3">
    <name type="scientific">Candidatus Liptonbacteria bacterium RIFCSPLOWO2_12_FULL_60_15</name>
    <dbReference type="NCBI Taxonomy" id="1798653"/>
    <lineage>
        <taxon>Bacteria</taxon>
        <taxon>Candidatus Liptoniibacteriota</taxon>
    </lineage>
</organism>
<proteinExistence type="predicted"/>
<feature type="region of interest" description="Disordered" evidence="1">
    <location>
        <begin position="30"/>
        <end position="66"/>
    </location>
</feature>
<dbReference type="Proteomes" id="UP000179281">
    <property type="component" value="Unassembled WGS sequence"/>
</dbReference>